<dbReference type="GO" id="GO:0051603">
    <property type="term" value="P:proteolysis involved in protein catabolic process"/>
    <property type="evidence" value="ECO:0007669"/>
    <property type="project" value="TreeGrafter"/>
</dbReference>
<dbReference type="RefSeq" id="WP_076094980.1">
    <property type="nucleotide sequence ID" value="NZ_MTHD01000003.1"/>
</dbReference>
<keyword evidence="10" id="KW-1185">Reference proteome</keyword>
<dbReference type="GO" id="GO:0004222">
    <property type="term" value="F:metalloendopeptidase activity"/>
    <property type="evidence" value="ECO:0007669"/>
    <property type="project" value="InterPro"/>
</dbReference>
<dbReference type="Proteomes" id="UP000187526">
    <property type="component" value="Unassembled WGS sequence"/>
</dbReference>
<accession>A0A1R1I528</accession>
<dbReference type="PANTHER" id="PTHR22726:SF1">
    <property type="entry name" value="METALLOENDOPEPTIDASE OMA1, MITOCHONDRIAL"/>
    <property type="match status" value="1"/>
</dbReference>
<dbReference type="OrthoDB" id="9810445at2"/>
<keyword evidence="7" id="KW-0732">Signal</keyword>
<dbReference type="Pfam" id="PF01435">
    <property type="entry name" value="Peptidase_M48"/>
    <property type="match status" value="1"/>
</dbReference>
<evidence type="ECO:0000256" key="7">
    <source>
        <dbReference type="SAM" id="SignalP"/>
    </source>
</evidence>
<keyword evidence="2" id="KW-0645">Protease</keyword>
<feature type="domain" description="Peptidase M48" evidence="8">
    <location>
        <begin position="67"/>
        <end position="254"/>
    </location>
</feature>
<comment type="caution">
    <text evidence="9">The sequence shown here is derived from an EMBL/GenBank/DDBJ whole genome shotgun (WGS) entry which is preliminary data.</text>
</comment>
<dbReference type="CDD" id="cd07333">
    <property type="entry name" value="M48C_bepA_like"/>
    <property type="match status" value="1"/>
</dbReference>
<organism evidence="9 10">
    <name type="scientific">Azonexus hydrophilus</name>
    <dbReference type="NCBI Taxonomy" id="418702"/>
    <lineage>
        <taxon>Bacteria</taxon>
        <taxon>Pseudomonadati</taxon>
        <taxon>Pseudomonadota</taxon>
        <taxon>Betaproteobacteria</taxon>
        <taxon>Rhodocyclales</taxon>
        <taxon>Azonexaceae</taxon>
        <taxon>Azonexus</taxon>
    </lineage>
</organism>
<evidence type="ECO:0000256" key="6">
    <source>
        <dbReference type="ARBA" id="ARBA00023049"/>
    </source>
</evidence>
<gene>
    <name evidence="9" type="ORF">BJN45_10590</name>
</gene>
<dbReference type="EMBL" id="MTHD01000003">
    <property type="protein sequence ID" value="OMG53856.1"/>
    <property type="molecule type" value="Genomic_DNA"/>
</dbReference>
<keyword evidence="4" id="KW-0378">Hydrolase</keyword>
<proteinExistence type="predicted"/>
<keyword evidence="5" id="KW-0862">Zinc</keyword>
<dbReference type="Gene3D" id="3.30.2010.10">
    <property type="entry name" value="Metalloproteases ('zincins'), catalytic domain"/>
    <property type="match status" value="1"/>
</dbReference>
<protein>
    <submittedName>
        <fullName evidence="9">Peptidase M48</fullName>
    </submittedName>
</protein>
<dbReference type="PANTHER" id="PTHR22726">
    <property type="entry name" value="METALLOENDOPEPTIDASE OMA1"/>
    <property type="match status" value="1"/>
</dbReference>
<evidence type="ECO:0000259" key="8">
    <source>
        <dbReference type="Pfam" id="PF01435"/>
    </source>
</evidence>
<keyword evidence="6" id="KW-0482">Metalloprotease</keyword>
<evidence type="ECO:0000313" key="10">
    <source>
        <dbReference type="Proteomes" id="UP000187526"/>
    </source>
</evidence>
<dbReference type="AlphaFoldDB" id="A0A1R1I528"/>
<feature type="chain" id="PRO_5012164200" evidence="7">
    <location>
        <begin position="23"/>
        <end position="482"/>
    </location>
</feature>
<evidence type="ECO:0000256" key="1">
    <source>
        <dbReference type="ARBA" id="ARBA00001947"/>
    </source>
</evidence>
<dbReference type="GO" id="GO:0016020">
    <property type="term" value="C:membrane"/>
    <property type="evidence" value="ECO:0007669"/>
    <property type="project" value="TreeGrafter"/>
</dbReference>
<dbReference type="InterPro" id="IPR011990">
    <property type="entry name" value="TPR-like_helical_dom_sf"/>
</dbReference>
<dbReference type="InterPro" id="IPR001915">
    <property type="entry name" value="Peptidase_M48"/>
</dbReference>
<sequence>MPFSRRLIAALLVVSLAASPLAAQDLPELGEVSSDALSVATERRIGLQIMQEIRQREASYLDDYDVEAYLNQLGGRLAGFSGDPGFGFEFFALNDLSINAFAMPGGYIGVHTGLILAAQSESELAGVLAHEVSHVTQRHIARQLFQSKRIGIASMVAMGLGLLAARSSPQAASAAIATSQAGAMSAQLAYSRDFERESDRLGFEMLGKAGFDERGMALFFERLQQSVRLYENNAIAYLRTHPLTGERLADMQNREQGLSYRQVPDSLDFHLVRAKLRAAQGRPAEAIKDFTALLAERKFISEPAIRYGLATAFYRDRDWPAAQREIDAARALGQASAMLDRLAADVRIKGNKADDGLRIYREAMARYPQNRALIYGYGSALLEARRPNDALRLSELQLQTQSADLRLHRLRAASYAALGQRGMQHRALAEVFALQGQTAGAIEQLELARKAGDSNFYETSAIDARLRELKLRHLEELKEKRN</sequence>
<comment type="cofactor">
    <cofactor evidence="1">
        <name>Zn(2+)</name>
        <dbReference type="ChEBI" id="CHEBI:29105"/>
    </cofactor>
</comment>
<evidence type="ECO:0000313" key="9">
    <source>
        <dbReference type="EMBL" id="OMG53856.1"/>
    </source>
</evidence>
<evidence type="ECO:0000256" key="5">
    <source>
        <dbReference type="ARBA" id="ARBA00022833"/>
    </source>
</evidence>
<evidence type="ECO:0000256" key="2">
    <source>
        <dbReference type="ARBA" id="ARBA00022670"/>
    </source>
</evidence>
<keyword evidence="3" id="KW-0479">Metal-binding</keyword>
<reference evidence="9 10" key="1">
    <citation type="submission" date="2016-10" db="EMBL/GenBank/DDBJ databases">
        <title>Alkaliphiles isolated from bioreactors.</title>
        <authorList>
            <person name="Salah Z."/>
            <person name="Rout S.P."/>
            <person name="Humphreys P.N."/>
        </authorList>
    </citation>
    <scope>NUCLEOTIDE SEQUENCE [LARGE SCALE GENOMIC DNA]</scope>
    <source>
        <strain evidence="9 10">ZS02</strain>
    </source>
</reference>
<dbReference type="InterPro" id="IPR051156">
    <property type="entry name" value="Mito/Outer_Membr_Metalloprot"/>
</dbReference>
<dbReference type="GO" id="GO:0046872">
    <property type="term" value="F:metal ion binding"/>
    <property type="evidence" value="ECO:0007669"/>
    <property type="project" value="UniProtKB-KW"/>
</dbReference>
<dbReference type="STRING" id="418702.BJN45_10590"/>
<evidence type="ECO:0000256" key="4">
    <source>
        <dbReference type="ARBA" id="ARBA00022801"/>
    </source>
</evidence>
<evidence type="ECO:0000256" key="3">
    <source>
        <dbReference type="ARBA" id="ARBA00022723"/>
    </source>
</evidence>
<dbReference type="SUPFAM" id="SSF48452">
    <property type="entry name" value="TPR-like"/>
    <property type="match status" value="1"/>
</dbReference>
<feature type="signal peptide" evidence="7">
    <location>
        <begin position="1"/>
        <end position="22"/>
    </location>
</feature>
<dbReference type="Gene3D" id="1.25.40.10">
    <property type="entry name" value="Tetratricopeptide repeat domain"/>
    <property type="match status" value="1"/>
</dbReference>
<name>A0A1R1I528_9RHOO</name>